<proteinExistence type="inferred from homology"/>
<dbReference type="PANTHER" id="PTHR28071">
    <property type="entry name" value="REDOX PROTEIN FMP46, MITOCHONDRIAL-RELATED"/>
    <property type="match status" value="1"/>
</dbReference>
<dbReference type="GO" id="GO:0016491">
    <property type="term" value="F:oxidoreductase activity"/>
    <property type="evidence" value="ECO:0007669"/>
    <property type="project" value="UniProtKB-KW"/>
</dbReference>
<dbReference type="InterPro" id="IPR012882">
    <property type="entry name" value="Fmp46"/>
</dbReference>
<accession>A0A9P6LUX5</accession>
<keyword evidence="8" id="KW-1185">Reference proteome</keyword>
<dbReference type="PROSITE" id="PS51353">
    <property type="entry name" value="ARSC"/>
    <property type="match status" value="1"/>
</dbReference>
<comment type="function">
    <text evidence="1">Putative mitochondrial redox protein which could be involved in the reduction of small toxic molecules.</text>
</comment>
<keyword evidence="4" id="KW-0809">Transit peptide</keyword>
<dbReference type="GO" id="GO:0005739">
    <property type="term" value="C:mitochondrion"/>
    <property type="evidence" value="ECO:0007669"/>
    <property type="project" value="UniProtKB-SubCell"/>
</dbReference>
<reference evidence="7" key="1">
    <citation type="journal article" date="2020" name="Fungal Divers.">
        <title>Resolving the Mortierellaceae phylogeny through synthesis of multi-gene phylogenetics and phylogenomics.</title>
        <authorList>
            <person name="Vandepol N."/>
            <person name="Liber J."/>
            <person name="Desiro A."/>
            <person name="Na H."/>
            <person name="Kennedy M."/>
            <person name="Barry K."/>
            <person name="Grigoriev I.V."/>
            <person name="Miller A.N."/>
            <person name="O'Donnell K."/>
            <person name="Stajich J.E."/>
            <person name="Bonito G."/>
        </authorList>
    </citation>
    <scope>NUCLEOTIDE SEQUENCE</scope>
    <source>
        <strain evidence="7">CK1249</strain>
    </source>
</reference>
<keyword evidence="6" id="KW-0496">Mitochondrion</keyword>
<evidence type="ECO:0000256" key="2">
    <source>
        <dbReference type="ARBA" id="ARBA00004173"/>
    </source>
</evidence>
<dbReference type="Gene3D" id="3.40.30.10">
    <property type="entry name" value="Glutaredoxin"/>
    <property type="match status" value="1"/>
</dbReference>
<evidence type="ECO:0000313" key="7">
    <source>
        <dbReference type="EMBL" id="KAF9945433.1"/>
    </source>
</evidence>
<dbReference type="EMBL" id="JAAAHY010002086">
    <property type="protein sequence ID" value="KAF9945433.1"/>
    <property type="molecule type" value="Genomic_DNA"/>
</dbReference>
<comment type="similarity">
    <text evidence="3">Belongs to the FMP46 family.</text>
</comment>
<keyword evidence="5" id="KW-0560">Oxidoreductase</keyword>
<evidence type="ECO:0000256" key="1">
    <source>
        <dbReference type="ARBA" id="ARBA00002963"/>
    </source>
</evidence>
<dbReference type="Proteomes" id="UP000738359">
    <property type="component" value="Unassembled WGS sequence"/>
</dbReference>
<comment type="subcellular location">
    <subcellularLocation>
        <location evidence="2">Mitochondrion</location>
    </subcellularLocation>
</comment>
<organism evidence="7 8">
    <name type="scientific">Mortierella alpina</name>
    <name type="common">Oleaginous fungus</name>
    <name type="synonym">Mortierella renispora</name>
    <dbReference type="NCBI Taxonomy" id="64518"/>
    <lineage>
        <taxon>Eukaryota</taxon>
        <taxon>Fungi</taxon>
        <taxon>Fungi incertae sedis</taxon>
        <taxon>Mucoromycota</taxon>
        <taxon>Mortierellomycotina</taxon>
        <taxon>Mortierellomycetes</taxon>
        <taxon>Mortierellales</taxon>
        <taxon>Mortierellaceae</taxon>
        <taxon>Mortierella</taxon>
    </lineage>
</organism>
<evidence type="ECO:0000256" key="4">
    <source>
        <dbReference type="ARBA" id="ARBA00022946"/>
    </source>
</evidence>
<comment type="caution">
    <text evidence="7">The sequence shown here is derived from an EMBL/GenBank/DDBJ whole genome shotgun (WGS) entry which is preliminary data.</text>
</comment>
<name>A0A9P6LUX5_MORAP</name>
<dbReference type="Pfam" id="PF07955">
    <property type="entry name" value="DUF1687"/>
    <property type="match status" value="1"/>
</dbReference>
<protein>
    <recommendedName>
        <fullName evidence="9">Arsenate reductase</fullName>
    </recommendedName>
</protein>
<evidence type="ECO:0000313" key="8">
    <source>
        <dbReference type="Proteomes" id="UP000738359"/>
    </source>
</evidence>
<evidence type="ECO:0000256" key="6">
    <source>
        <dbReference type="ARBA" id="ARBA00023128"/>
    </source>
</evidence>
<dbReference type="AlphaFoldDB" id="A0A9P6LUX5"/>
<dbReference type="InterPro" id="IPR006660">
    <property type="entry name" value="Arsenate_reductase-like"/>
</dbReference>
<gene>
    <name evidence="7" type="ORF">BGZ70_003807</name>
</gene>
<evidence type="ECO:0008006" key="9">
    <source>
        <dbReference type="Google" id="ProtNLM"/>
    </source>
</evidence>
<dbReference type="PANTHER" id="PTHR28071:SF1">
    <property type="entry name" value="REDOX PROTEIN FMP46, MITOCHONDRIAL-RELATED"/>
    <property type="match status" value="1"/>
</dbReference>
<sequence length="133" mass="14745">MSFRLPRFPMLTIFHNPTSKVSIEALRLLKRASVNHDFKVDLVQTKSEAPTHQQIANIVDYLGNGSIPTGAQLILDPEAPVKASTVAEVQKILDAHPQYLRKPLIVDWNKGKAIIADPPTKVKEIVKDVGESE</sequence>
<evidence type="ECO:0000256" key="5">
    <source>
        <dbReference type="ARBA" id="ARBA00023002"/>
    </source>
</evidence>
<evidence type="ECO:0000256" key="3">
    <source>
        <dbReference type="ARBA" id="ARBA00009734"/>
    </source>
</evidence>
<dbReference type="SUPFAM" id="SSF52833">
    <property type="entry name" value="Thioredoxin-like"/>
    <property type="match status" value="1"/>
</dbReference>
<dbReference type="OrthoDB" id="59229at2759"/>
<dbReference type="InterPro" id="IPR036249">
    <property type="entry name" value="Thioredoxin-like_sf"/>
</dbReference>